<evidence type="ECO:0000313" key="3">
    <source>
        <dbReference type="EMBL" id="MCW1885015.1"/>
    </source>
</evidence>
<evidence type="ECO:0000313" key="4">
    <source>
        <dbReference type="Proteomes" id="UP001207930"/>
    </source>
</evidence>
<dbReference type="PANTHER" id="PTHR33221">
    <property type="entry name" value="WINGED HELIX-TURN-HELIX TRANSCRIPTIONAL REGULATOR, RRF2 FAMILY"/>
    <property type="match status" value="1"/>
</dbReference>
<dbReference type="PROSITE" id="PS01332">
    <property type="entry name" value="HTH_RRF2_1"/>
    <property type="match status" value="1"/>
</dbReference>
<keyword evidence="4" id="KW-1185">Reference proteome</keyword>
<dbReference type="PROSITE" id="PS51197">
    <property type="entry name" value="HTH_RRF2_2"/>
    <property type="match status" value="1"/>
</dbReference>
<comment type="caution">
    <text evidence="3">The sequence shown here is derived from an EMBL/GenBank/DDBJ whole genome shotgun (WGS) entry which is preliminary data.</text>
</comment>
<gene>
    <name evidence="3" type="ORF">OKA04_09775</name>
</gene>
<keyword evidence="1" id="KW-0238">DNA-binding</keyword>
<dbReference type="EMBL" id="JAPDDS010000004">
    <property type="protein sequence ID" value="MCW1885015.1"/>
    <property type="molecule type" value="Genomic_DNA"/>
</dbReference>
<protein>
    <submittedName>
        <fullName evidence="3">Rrf2 family transcriptional regulator</fullName>
    </submittedName>
</protein>
<evidence type="ECO:0000256" key="2">
    <source>
        <dbReference type="SAM" id="MobiDB-lite"/>
    </source>
</evidence>
<reference evidence="3 4" key="1">
    <citation type="submission" date="2022-10" db="EMBL/GenBank/DDBJ databases">
        <title>Luteolibacter flavescens strain MCCC 1K03193, whole genome shotgun sequencing project.</title>
        <authorList>
            <person name="Zhao G."/>
            <person name="Shen L."/>
        </authorList>
    </citation>
    <scope>NUCLEOTIDE SEQUENCE [LARGE SCALE GENOMIC DNA]</scope>
    <source>
        <strain evidence="3 4">MCCC 1K03193</strain>
    </source>
</reference>
<dbReference type="NCBIfam" id="TIGR00738">
    <property type="entry name" value="rrf2_super"/>
    <property type="match status" value="1"/>
</dbReference>
<name>A0ABT3FN62_9BACT</name>
<proteinExistence type="predicted"/>
<accession>A0ABT3FN62</accession>
<dbReference type="InterPro" id="IPR036390">
    <property type="entry name" value="WH_DNA-bd_sf"/>
</dbReference>
<organism evidence="3 4">
    <name type="scientific">Luteolibacter flavescens</name>
    <dbReference type="NCBI Taxonomy" id="1859460"/>
    <lineage>
        <taxon>Bacteria</taxon>
        <taxon>Pseudomonadati</taxon>
        <taxon>Verrucomicrobiota</taxon>
        <taxon>Verrucomicrobiia</taxon>
        <taxon>Verrucomicrobiales</taxon>
        <taxon>Verrucomicrobiaceae</taxon>
        <taxon>Luteolibacter</taxon>
    </lineage>
</organism>
<dbReference type="SUPFAM" id="SSF46785">
    <property type="entry name" value="Winged helix' DNA-binding domain"/>
    <property type="match status" value="1"/>
</dbReference>
<dbReference type="Pfam" id="PF02082">
    <property type="entry name" value="Rrf2"/>
    <property type="match status" value="1"/>
</dbReference>
<feature type="region of interest" description="Disordered" evidence="2">
    <location>
        <begin position="149"/>
        <end position="175"/>
    </location>
</feature>
<dbReference type="Proteomes" id="UP001207930">
    <property type="component" value="Unassembled WGS sequence"/>
</dbReference>
<evidence type="ECO:0000256" key="1">
    <source>
        <dbReference type="ARBA" id="ARBA00023125"/>
    </source>
</evidence>
<dbReference type="PANTHER" id="PTHR33221:SF5">
    <property type="entry name" value="HTH-TYPE TRANSCRIPTIONAL REGULATOR ISCR"/>
    <property type="match status" value="1"/>
</dbReference>
<dbReference type="Gene3D" id="1.10.10.10">
    <property type="entry name" value="Winged helix-like DNA-binding domain superfamily/Winged helix DNA-binding domain"/>
    <property type="match status" value="1"/>
</dbReference>
<dbReference type="InterPro" id="IPR030489">
    <property type="entry name" value="TR_Rrf2-type_CS"/>
</dbReference>
<dbReference type="InterPro" id="IPR036388">
    <property type="entry name" value="WH-like_DNA-bd_sf"/>
</dbReference>
<dbReference type="InterPro" id="IPR000944">
    <property type="entry name" value="Tscrpt_reg_Rrf2"/>
</dbReference>
<dbReference type="RefSeq" id="WP_264500973.1">
    <property type="nucleotide sequence ID" value="NZ_JAPDDS010000004.1"/>
</dbReference>
<sequence length="194" mass="21123">MHLSKKAEYALRAAIHLGIATEMGLPVVSGVELADANRLPLKFIERILQELREAGIVETKRGKMGGYALATAADKIRIGDLVRLMDGRLAPICCASEYAYQRCTCPDEDHCGLRMLMIDVRNAIANILDRYTLAQVVEVTLRKMRRDGIAPPFSTHPSAKGVATPARGKANPADGFLQGLSQLVTAPSDEHQSK</sequence>